<dbReference type="GO" id="GO:0005886">
    <property type="term" value="C:plasma membrane"/>
    <property type="evidence" value="ECO:0007669"/>
    <property type="project" value="TreeGrafter"/>
</dbReference>
<keyword evidence="7" id="KW-0675">Receptor</keyword>
<feature type="transmembrane region" description="Helical" evidence="5">
    <location>
        <begin position="291"/>
        <end position="313"/>
    </location>
</feature>
<dbReference type="Gene3D" id="1.20.1070.10">
    <property type="entry name" value="Rhodopsin 7-helix transmembrane proteins"/>
    <property type="match status" value="1"/>
</dbReference>
<feature type="domain" description="G-protein coupled receptors family 2 profile 2" evidence="6">
    <location>
        <begin position="132"/>
        <end position="308"/>
    </location>
</feature>
<keyword evidence="2 5" id="KW-0812">Transmembrane</keyword>
<dbReference type="GO" id="GO:0007166">
    <property type="term" value="P:cell surface receptor signaling pathway"/>
    <property type="evidence" value="ECO:0007669"/>
    <property type="project" value="InterPro"/>
</dbReference>
<comment type="caution">
    <text evidence="7">The sequence shown here is derived from an EMBL/GenBank/DDBJ whole genome shotgun (WGS) entry which is preliminary data.</text>
</comment>
<dbReference type="AlphaFoldDB" id="A0AAW1LXN7"/>
<feature type="transmembrane region" description="Helical" evidence="5">
    <location>
        <begin position="169"/>
        <end position="186"/>
    </location>
</feature>
<keyword evidence="3 5" id="KW-1133">Transmembrane helix</keyword>
<feature type="transmembrane region" description="Helical" evidence="5">
    <location>
        <begin position="415"/>
        <end position="437"/>
    </location>
</feature>
<dbReference type="Pfam" id="PF00002">
    <property type="entry name" value="7tm_2"/>
    <property type="match status" value="1"/>
</dbReference>
<dbReference type="InterPro" id="IPR051384">
    <property type="entry name" value="Mth_GPCR"/>
</dbReference>
<feature type="transmembrane region" description="Helical" evidence="5">
    <location>
        <begin position="243"/>
        <end position="264"/>
    </location>
</feature>
<proteinExistence type="predicted"/>
<dbReference type="EMBL" id="JASPKY010000084">
    <property type="protein sequence ID" value="KAK9738660.1"/>
    <property type="molecule type" value="Genomic_DNA"/>
</dbReference>
<keyword evidence="4 5" id="KW-0472">Membrane</keyword>
<feature type="transmembrane region" description="Helical" evidence="5">
    <location>
        <begin position="198"/>
        <end position="222"/>
    </location>
</feature>
<gene>
    <name evidence="7" type="ORF">QE152_g9676</name>
</gene>
<evidence type="ECO:0000256" key="1">
    <source>
        <dbReference type="ARBA" id="ARBA00004141"/>
    </source>
</evidence>
<dbReference type="InterPro" id="IPR000832">
    <property type="entry name" value="GPCR_2_secretin-like"/>
</dbReference>
<dbReference type="Proteomes" id="UP001458880">
    <property type="component" value="Unassembled WGS sequence"/>
</dbReference>
<organism evidence="7 8">
    <name type="scientific">Popillia japonica</name>
    <name type="common">Japanese beetle</name>
    <dbReference type="NCBI Taxonomy" id="7064"/>
    <lineage>
        <taxon>Eukaryota</taxon>
        <taxon>Metazoa</taxon>
        <taxon>Ecdysozoa</taxon>
        <taxon>Arthropoda</taxon>
        <taxon>Hexapoda</taxon>
        <taxon>Insecta</taxon>
        <taxon>Pterygota</taxon>
        <taxon>Neoptera</taxon>
        <taxon>Endopterygota</taxon>
        <taxon>Coleoptera</taxon>
        <taxon>Polyphaga</taxon>
        <taxon>Scarabaeiformia</taxon>
        <taxon>Scarabaeidae</taxon>
        <taxon>Rutelinae</taxon>
        <taxon>Popillia</taxon>
    </lineage>
</organism>
<evidence type="ECO:0000313" key="8">
    <source>
        <dbReference type="Proteomes" id="UP001458880"/>
    </source>
</evidence>
<dbReference type="CDD" id="cd15039">
    <property type="entry name" value="7tmB3_Methuselah-like"/>
    <property type="match status" value="1"/>
</dbReference>
<accession>A0AAW1LXN7</accession>
<comment type="subcellular location">
    <subcellularLocation>
        <location evidence="1">Membrane</location>
        <topology evidence="1">Multi-pass membrane protein</topology>
    </subcellularLocation>
</comment>
<evidence type="ECO:0000256" key="3">
    <source>
        <dbReference type="ARBA" id="ARBA00022989"/>
    </source>
</evidence>
<dbReference type="PANTHER" id="PTHR47154:SF2">
    <property type="entry name" value="G-PROTEIN COUPLED RECEPTOR MTH-RELATED"/>
    <property type="match status" value="1"/>
</dbReference>
<evidence type="ECO:0000259" key="6">
    <source>
        <dbReference type="PROSITE" id="PS50261"/>
    </source>
</evidence>
<evidence type="ECO:0000313" key="7">
    <source>
        <dbReference type="EMBL" id="KAK9738660.1"/>
    </source>
</evidence>
<feature type="transmembrane region" description="Helical" evidence="5">
    <location>
        <begin position="388"/>
        <end position="409"/>
    </location>
</feature>
<feature type="transmembrane region" description="Helical" evidence="5">
    <location>
        <begin position="138"/>
        <end position="157"/>
    </location>
</feature>
<dbReference type="InterPro" id="IPR017981">
    <property type="entry name" value="GPCR_2-like_7TM"/>
</dbReference>
<keyword evidence="8" id="KW-1185">Reference proteome</keyword>
<dbReference type="PANTHER" id="PTHR47154">
    <property type="entry name" value="G-PROTEIN COUPLED RECEPTOR MTH-RELATED"/>
    <property type="match status" value="1"/>
</dbReference>
<name>A0AAW1LXN7_POPJA</name>
<evidence type="ECO:0000256" key="4">
    <source>
        <dbReference type="ARBA" id="ARBA00023136"/>
    </source>
</evidence>
<evidence type="ECO:0000256" key="2">
    <source>
        <dbReference type="ARBA" id="ARBA00022692"/>
    </source>
</evidence>
<dbReference type="GO" id="GO:0008528">
    <property type="term" value="F:G protein-coupled peptide receptor activity"/>
    <property type="evidence" value="ECO:0007669"/>
    <property type="project" value="TreeGrafter"/>
</dbReference>
<evidence type="ECO:0000256" key="5">
    <source>
        <dbReference type="SAM" id="Phobius"/>
    </source>
</evidence>
<sequence length="478" mass="55802">MVSYAVFIDFKKAYDSIKRNKILKVLQEFNIDEVRKKCVLDKDNDHHIRIYEEWLNLSDNFDYVPGIECSDIYYQDPITNPKDVFLILKNGLMHIIPPNVFINASAYCLDYFENKGICAIVCFPSDNENVLTTQFKPLGMIISMPFLLATFLVYALLPDRNLPAKALMCYVLSLLFAYILLVTIQLNNVLDSGPCKTLAFFCYFFFMASFFWMNASCLDIFFTFSGIRGLLGEKKKENRRFMYYSAYAWGIPVLMVGFAAIFTFEKTDNLTWATGIGDGQCWFRNGWPTGIYFYFPIATLLIVNIVLFSITTYKIKRVQHDTKMLKNVDSRKNRKYDNNDKQRYETDSDLVYLTDIELSENLQSDTINVYDFLEEDSGCFSFNLYVKLLFAMGINWSMEVVSWAIMWKWSDVPEYVWVLTDFCNAVYGVFIFFIFVFKRNIWMMLKKRYLQFTGRPQQAHTLTSVNRTTVSQVSSSEA</sequence>
<reference evidence="7 8" key="1">
    <citation type="journal article" date="2024" name="BMC Genomics">
        <title>De novo assembly and annotation of Popillia japonica's genome with initial clues to its potential as an invasive pest.</title>
        <authorList>
            <person name="Cucini C."/>
            <person name="Boschi S."/>
            <person name="Funari R."/>
            <person name="Cardaioli E."/>
            <person name="Iannotti N."/>
            <person name="Marturano G."/>
            <person name="Paoli F."/>
            <person name="Bruttini M."/>
            <person name="Carapelli A."/>
            <person name="Frati F."/>
            <person name="Nardi F."/>
        </authorList>
    </citation>
    <scope>NUCLEOTIDE SEQUENCE [LARGE SCALE GENOMIC DNA]</scope>
    <source>
        <strain evidence="7">DMR45628</strain>
    </source>
</reference>
<dbReference type="PROSITE" id="PS50261">
    <property type="entry name" value="G_PROTEIN_RECEP_F2_4"/>
    <property type="match status" value="1"/>
</dbReference>
<protein>
    <submittedName>
        <fullName evidence="7">7 transmembrane receptor (Secretin family)</fullName>
    </submittedName>
</protein>